<keyword evidence="4" id="KW-1185">Reference proteome</keyword>
<sequence>MKVVTELALVVILASAGALATWKIAGPPDRAIACDPAKMSEEEICLATVTAEWPDALWIDARSEEAWKKDGLPGSIHITTMGQVSFDEQLAAVFDKLAGAQRAVVYCDGLNCNLSKEVVRQIKVYGLPLEAKALYGGVEALKAAGMIKAPTPAS</sequence>
<feature type="domain" description="Rhodanese" evidence="2">
    <location>
        <begin position="52"/>
        <end position="150"/>
    </location>
</feature>
<dbReference type="RefSeq" id="WP_264515737.1">
    <property type="nucleotide sequence ID" value="NZ_JAPDDR010000013.1"/>
</dbReference>
<dbReference type="Proteomes" id="UP001165653">
    <property type="component" value="Unassembled WGS sequence"/>
</dbReference>
<organism evidence="3 4">
    <name type="scientific">Luteolibacter rhizosphaerae</name>
    <dbReference type="NCBI Taxonomy" id="2989719"/>
    <lineage>
        <taxon>Bacteria</taxon>
        <taxon>Pseudomonadati</taxon>
        <taxon>Verrucomicrobiota</taxon>
        <taxon>Verrucomicrobiia</taxon>
        <taxon>Verrucomicrobiales</taxon>
        <taxon>Verrucomicrobiaceae</taxon>
        <taxon>Luteolibacter</taxon>
    </lineage>
</organism>
<dbReference type="SUPFAM" id="SSF52821">
    <property type="entry name" value="Rhodanese/Cell cycle control phosphatase"/>
    <property type="match status" value="1"/>
</dbReference>
<keyword evidence="1" id="KW-0732">Signal</keyword>
<evidence type="ECO:0000313" key="4">
    <source>
        <dbReference type="Proteomes" id="UP001165653"/>
    </source>
</evidence>
<evidence type="ECO:0000259" key="2">
    <source>
        <dbReference type="PROSITE" id="PS50206"/>
    </source>
</evidence>
<dbReference type="Pfam" id="PF00581">
    <property type="entry name" value="Rhodanese"/>
    <property type="match status" value="1"/>
</dbReference>
<reference evidence="3" key="1">
    <citation type="submission" date="2022-10" db="EMBL/GenBank/DDBJ databases">
        <title>Luteolibacter sp. GHJ8, whole genome shotgun sequencing project.</title>
        <authorList>
            <person name="Zhao G."/>
            <person name="Shen L."/>
        </authorList>
    </citation>
    <scope>NUCLEOTIDE SEQUENCE</scope>
    <source>
        <strain evidence="3">GHJ8</strain>
    </source>
</reference>
<dbReference type="InterPro" id="IPR036873">
    <property type="entry name" value="Rhodanese-like_dom_sf"/>
</dbReference>
<evidence type="ECO:0000313" key="3">
    <source>
        <dbReference type="EMBL" id="MCW1916168.1"/>
    </source>
</evidence>
<dbReference type="EMBL" id="JAPDDR010000013">
    <property type="protein sequence ID" value="MCW1916168.1"/>
    <property type="molecule type" value="Genomic_DNA"/>
</dbReference>
<feature type="chain" id="PRO_5045485153" evidence="1">
    <location>
        <begin position="21"/>
        <end position="154"/>
    </location>
</feature>
<dbReference type="PROSITE" id="PS50206">
    <property type="entry name" value="RHODANESE_3"/>
    <property type="match status" value="1"/>
</dbReference>
<comment type="caution">
    <text evidence="3">The sequence shown here is derived from an EMBL/GenBank/DDBJ whole genome shotgun (WGS) entry which is preliminary data.</text>
</comment>
<name>A0ABT3G8I4_9BACT</name>
<evidence type="ECO:0000256" key="1">
    <source>
        <dbReference type="SAM" id="SignalP"/>
    </source>
</evidence>
<dbReference type="Gene3D" id="3.40.250.10">
    <property type="entry name" value="Rhodanese-like domain"/>
    <property type="match status" value="1"/>
</dbReference>
<dbReference type="InterPro" id="IPR001763">
    <property type="entry name" value="Rhodanese-like_dom"/>
</dbReference>
<proteinExistence type="predicted"/>
<feature type="signal peptide" evidence="1">
    <location>
        <begin position="1"/>
        <end position="20"/>
    </location>
</feature>
<accession>A0ABT3G8I4</accession>
<gene>
    <name evidence="3" type="ORF">OJ996_21440</name>
</gene>
<protein>
    <submittedName>
        <fullName evidence="3">Rhodanese-like domain-containing protein</fullName>
    </submittedName>
</protein>